<evidence type="ECO:0000313" key="2">
    <source>
        <dbReference type="EMBL" id="EDW04589.1"/>
    </source>
</evidence>
<dbReference type="Proteomes" id="UP000001070">
    <property type="component" value="Unassembled WGS sequence"/>
</dbReference>
<name>B4K325_DROGR</name>
<feature type="signal peptide" evidence="1">
    <location>
        <begin position="1"/>
        <end position="23"/>
    </location>
</feature>
<evidence type="ECO:0000256" key="1">
    <source>
        <dbReference type="SAM" id="SignalP"/>
    </source>
</evidence>
<sequence length="72" mass="8232">MHEEPTNSQLLLLPLLHLHLHLHLHLIRLSGPRYTVGKGHQQQHQAKGQEVQHAKMDAGRKQVVEGGRTWPL</sequence>
<keyword evidence="1" id="KW-0732">Signal</keyword>
<dbReference type="HOGENOM" id="CLU_195500_0_0_1"/>
<dbReference type="AlphaFoldDB" id="B4K325"/>
<feature type="chain" id="PRO_5002813357" evidence="1">
    <location>
        <begin position="24"/>
        <end position="72"/>
    </location>
</feature>
<dbReference type="EMBL" id="CH920555">
    <property type="protein sequence ID" value="EDW04589.1"/>
    <property type="molecule type" value="Genomic_DNA"/>
</dbReference>
<gene>
    <name evidence="2" type="primary">Dgri\GH22603</name>
    <name evidence="2" type="ORF">Dgri_GH22603</name>
</gene>
<evidence type="ECO:0000313" key="3">
    <source>
        <dbReference type="Proteomes" id="UP000001070"/>
    </source>
</evidence>
<dbReference type="InParanoid" id="B4K325"/>
<reference evidence="2 3" key="1">
    <citation type="journal article" date="2007" name="Nature">
        <title>Evolution of genes and genomes on the Drosophila phylogeny.</title>
        <authorList>
            <consortium name="Drosophila 12 Genomes Consortium"/>
            <person name="Clark A.G."/>
            <person name="Eisen M.B."/>
            <person name="Smith D.R."/>
            <person name="Bergman C.M."/>
            <person name="Oliver B."/>
            <person name="Markow T.A."/>
            <person name="Kaufman T.C."/>
            <person name="Kellis M."/>
            <person name="Gelbart W."/>
            <person name="Iyer V.N."/>
            <person name="Pollard D.A."/>
            <person name="Sackton T.B."/>
            <person name="Larracuente A.M."/>
            <person name="Singh N.D."/>
            <person name="Abad J.P."/>
            <person name="Abt D.N."/>
            <person name="Adryan B."/>
            <person name="Aguade M."/>
            <person name="Akashi H."/>
            <person name="Anderson W.W."/>
            <person name="Aquadro C.F."/>
            <person name="Ardell D.H."/>
            <person name="Arguello R."/>
            <person name="Artieri C.G."/>
            <person name="Barbash D.A."/>
            <person name="Barker D."/>
            <person name="Barsanti P."/>
            <person name="Batterham P."/>
            <person name="Batzoglou S."/>
            <person name="Begun D."/>
            <person name="Bhutkar A."/>
            <person name="Blanco E."/>
            <person name="Bosak S.A."/>
            <person name="Bradley R.K."/>
            <person name="Brand A.D."/>
            <person name="Brent M.R."/>
            <person name="Brooks A.N."/>
            <person name="Brown R.H."/>
            <person name="Butlin R.K."/>
            <person name="Caggese C."/>
            <person name="Calvi B.R."/>
            <person name="Bernardo de Carvalho A."/>
            <person name="Caspi A."/>
            <person name="Castrezana S."/>
            <person name="Celniker S.E."/>
            <person name="Chang J.L."/>
            <person name="Chapple C."/>
            <person name="Chatterji S."/>
            <person name="Chinwalla A."/>
            <person name="Civetta A."/>
            <person name="Clifton S.W."/>
            <person name="Comeron J.M."/>
            <person name="Costello J.C."/>
            <person name="Coyne J.A."/>
            <person name="Daub J."/>
            <person name="David R.G."/>
            <person name="Delcher A.L."/>
            <person name="Delehaunty K."/>
            <person name="Do C.B."/>
            <person name="Ebling H."/>
            <person name="Edwards K."/>
            <person name="Eickbush T."/>
            <person name="Evans J.D."/>
            <person name="Filipski A."/>
            <person name="Findeiss S."/>
            <person name="Freyhult E."/>
            <person name="Fulton L."/>
            <person name="Fulton R."/>
            <person name="Garcia A.C."/>
            <person name="Gardiner A."/>
            <person name="Garfield D.A."/>
            <person name="Garvin B.E."/>
            <person name="Gibson G."/>
            <person name="Gilbert D."/>
            <person name="Gnerre S."/>
            <person name="Godfrey J."/>
            <person name="Good R."/>
            <person name="Gotea V."/>
            <person name="Gravely B."/>
            <person name="Greenberg A.J."/>
            <person name="Griffiths-Jones S."/>
            <person name="Gross S."/>
            <person name="Guigo R."/>
            <person name="Gustafson E.A."/>
            <person name="Haerty W."/>
            <person name="Hahn M.W."/>
            <person name="Halligan D.L."/>
            <person name="Halpern A.L."/>
            <person name="Halter G.M."/>
            <person name="Han M.V."/>
            <person name="Heger A."/>
            <person name="Hillier L."/>
            <person name="Hinrichs A.S."/>
            <person name="Holmes I."/>
            <person name="Hoskins R.A."/>
            <person name="Hubisz M.J."/>
            <person name="Hultmark D."/>
            <person name="Huntley M.A."/>
            <person name="Jaffe D.B."/>
            <person name="Jagadeeshan S."/>
            <person name="Jeck W.R."/>
            <person name="Johnson J."/>
            <person name="Jones C.D."/>
            <person name="Jordan W.C."/>
            <person name="Karpen G.H."/>
            <person name="Kataoka E."/>
            <person name="Keightley P.D."/>
            <person name="Kheradpour P."/>
            <person name="Kirkness E.F."/>
            <person name="Koerich L.B."/>
            <person name="Kristiansen K."/>
            <person name="Kudrna D."/>
            <person name="Kulathinal R.J."/>
            <person name="Kumar S."/>
            <person name="Kwok R."/>
            <person name="Lander E."/>
            <person name="Langley C.H."/>
            <person name="Lapoint R."/>
            <person name="Lazzaro B.P."/>
            <person name="Lee S.J."/>
            <person name="Levesque L."/>
            <person name="Li R."/>
            <person name="Lin C.F."/>
            <person name="Lin M.F."/>
            <person name="Lindblad-Toh K."/>
            <person name="Llopart A."/>
            <person name="Long M."/>
            <person name="Low L."/>
            <person name="Lozovsky E."/>
            <person name="Lu J."/>
            <person name="Luo M."/>
            <person name="Machado C.A."/>
            <person name="Makalowski W."/>
            <person name="Marzo M."/>
            <person name="Matsuda M."/>
            <person name="Matzkin L."/>
            <person name="McAllister B."/>
            <person name="McBride C.S."/>
            <person name="McKernan B."/>
            <person name="McKernan K."/>
            <person name="Mendez-Lago M."/>
            <person name="Minx P."/>
            <person name="Mollenhauer M.U."/>
            <person name="Montooth K."/>
            <person name="Mount S.M."/>
            <person name="Mu X."/>
            <person name="Myers E."/>
            <person name="Negre B."/>
            <person name="Newfeld S."/>
            <person name="Nielsen R."/>
            <person name="Noor M.A."/>
            <person name="O'Grady P."/>
            <person name="Pachter L."/>
            <person name="Papaceit M."/>
            <person name="Parisi M.J."/>
            <person name="Parisi M."/>
            <person name="Parts L."/>
            <person name="Pedersen J.S."/>
            <person name="Pesole G."/>
            <person name="Phillippy A.M."/>
            <person name="Ponting C.P."/>
            <person name="Pop M."/>
            <person name="Porcelli D."/>
            <person name="Powell J.R."/>
            <person name="Prohaska S."/>
            <person name="Pruitt K."/>
            <person name="Puig M."/>
            <person name="Quesneville H."/>
            <person name="Ram K.R."/>
            <person name="Rand D."/>
            <person name="Rasmussen M.D."/>
            <person name="Reed L.K."/>
            <person name="Reenan R."/>
            <person name="Reily A."/>
            <person name="Remington K.A."/>
            <person name="Rieger T.T."/>
            <person name="Ritchie M.G."/>
            <person name="Robin C."/>
            <person name="Rogers Y.H."/>
            <person name="Rohde C."/>
            <person name="Rozas J."/>
            <person name="Rubenfield M.J."/>
            <person name="Ruiz A."/>
            <person name="Russo S."/>
            <person name="Salzberg S.L."/>
            <person name="Sanchez-Gracia A."/>
            <person name="Saranga D.J."/>
            <person name="Sato H."/>
            <person name="Schaeffer S.W."/>
            <person name="Schatz M.C."/>
            <person name="Schlenke T."/>
            <person name="Schwartz R."/>
            <person name="Segarra C."/>
            <person name="Singh R.S."/>
            <person name="Sirot L."/>
            <person name="Sirota M."/>
            <person name="Sisneros N.B."/>
            <person name="Smith C.D."/>
            <person name="Smith T.F."/>
            <person name="Spieth J."/>
            <person name="Stage D.E."/>
            <person name="Stark A."/>
            <person name="Stephan W."/>
            <person name="Strausberg R.L."/>
            <person name="Strempel S."/>
            <person name="Sturgill D."/>
            <person name="Sutton G."/>
            <person name="Sutton G.G."/>
            <person name="Tao W."/>
            <person name="Teichmann S."/>
            <person name="Tobari Y.N."/>
            <person name="Tomimura Y."/>
            <person name="Tsolas J.M."/>
            <person name="Valente V.L."/>
            <person name="Venter E."/>
            <person name="Venter J.C."/>
            <person name="Vicario S."/>
            <person name="Vieira F.G."/>
            <person name="Vilella A.J."/>
            <person name="Villasante A."/>
            <person name="Walenz B."/>
            <person name="Wang J."/>
            <person name="Wasserman M."/>
            <person name="Watts T."/>
            <person name="Wilson D."/>
            <person name="Wilson R.K."/>
            <person name="Wing R.A."/>
            <person name="Wolfner M.F."/>
            <person name="Wong A."/>
            <person name="Wong G.K."/>
            <person name="Wu C.I."/>
            <person name="Wu G."/>
            <person name="Yamamoto D."/>
            <person name="Yang H.P."/>
            <person name="Yang S.P."/>
            <person name="Yorke J.A."/>
            <person name="Yoshida K."/>
            <person name="Zdobnov E."/>
            <person name="Zhang P."/>
            <person name="Zhang Y."/>
            <person name="Zimin A.V."/>
            <person name="Baldwin J."/>
            <person name="Abdouelleil A."/>
            <person name="Abdulkadir J."/>
            <person name="Abebe A."/>
            <person name="Abera B."/>
            <person name="Abreu J."/>
            <person name="Acer S.C."/>
            <person name="Aftuck L."/>
            <person name="Alexander A."/>
            <person name="An P."/>
            <person name="Anderson E."/>
            <person name="Anderson S."/>
            <person name="Arachi H."/>
            <person name="Azer M."/>
            <person name="Bachantsang P."/>
            <person name="Barry A."/>
            <person name="Bayul T."/>
            <person name="Berlin A."/>
            <person name="Bessette D."/>
            <person name="Bloom T."/>
            <person name="Blye J."/>
            <person name="Boguslavskiy L."/>
            <person name="Bonnet C."/>
            <person name="Boukhgalter B."/>
            <person name="Bourzgui I."/>
            <person name="Brown A."/>
            <person name="Cahill P."/>
            <person name="Channer S."/>
            <person name="Cheshatsang Y."/>
            <person name="Chuda L."/>
            <person name="Citroen M."/>
            <person name="Collymore A."/>
            <person name="Cooke P."/>
            <person name="Costello M."/>
            <person name="D'Aco K."/>
            <person name="Daza R."/>
            <person name="De Haan G."/>
            <person name="DeGray S."/>
            <person name="DeMaso C."/>
            <person name="Dhargay N."/>
            <person name="Dooley K."/>
            <person name="Dooley E."/>
            <person name="Doricent M."/>
            <person name="Dorje P."/>
            <person name="Dorjee K."/>
            <person name="Dupes A."/>
            <person name="Elong R."/>
            <person name="Falk J."/>
            <person name="Farina A."/>
            <person name="Faro S."/>
            <person name="Ferguson D."/>
            <person name="Fisher S."/>
            <person name="Foley C.D."/>
            <person name="Franke A."/>
            <person name="Friedrich D."/>
            <person name="Gadbois L."/>
            <person name="Gearin G."/>
            <person name="Gearin C.R."/>
            <person name="Giannoukos G."/>
            <person name="Goode T."/>
            <person name="Graham J."/>
            <person name="Grandbois E."/>
            <person name="Grewal S."/>
            <person name="Gyaltsen K."/>
            <person name="Hafez N."/>
            <person name="Hagos B."/>
            <person name="Hall J."/>
            <person name="Henson C."/>
            <person name="Hollinger A."/>
            <person name="Honan T."/>
            <person name="Huard M.D."/>
            <person name="Hughes L."/>
            <person name="Hurhula B."/>
            <person name="Husby M.E."/>
            <person name="Kamat A."/>
            <person name="Kanga B."/>
            <person name="Kashin S."/>
            <person name="Khazanovich D."/>
            <person name="Kisner P."/>
            <person name="Lance K."/>
            <person name="Lara M."/>
            <person name="Lee W."/>
            <person name="Lennon N."/>
            <person name="Letendre F."/>
            <person name="LeVine R."/>
            <person name="Lipovsky A."/>
            <person name="Liu X."/>
            <person name="Liu J."/>
            <person name="Liu S."/>
            <person name="Lokyitsang T."/>
            <person name="Lokyitsang Y."/>
            <person name="Lubonja R."/>
            <person name="Lui A."/>
            <person name="MacDonald P."/>
            <person name="Magnisalis V."/>
            <person name="Maru K."/>
            <person name="Matthews C."/>
            <person name="McCusker W."/>
            <person name="McDonough S."/>
            <person name="Mehta T."/>
            <person name="Meldrim J."/>
            <person name="Meneus L."/>
            <person name="Mihai O."/>
            <person name="Mihalev A."/>
            <person name="Mihova T."/>
            <person name="Mittelman R."/>
            <person name="Mlenga V."/>
            <person name="Montmayeur A."/>
            <person name="Mulrain L."/>
            <person name="Navidi A."/>
            <person name="Naylor J."/>
            <person name="Negash T."/>
            <person name="Nguyen T."/>
            <person name="Nguyen N."/>
            <person name="Nicol R."/>
            <person name="Norbu C."/>
            <person name="Norbu N."/>
            <person name="Novod N."/>
            <person name="O'Neill B."/>
            <person name="Osman S."/>
            <person name="Markiewicz E."/>
            <person name="Oyono O.L."/>
            <person name="Patti C."/>
            <person name="Phunkhang P."/>
            <person name="Pierre F."/>
            <person name="Priest M."/>
            <person name="Raghuraman S."/>
            <person name="Rege F."/>
            <person name="Reyes R."/>
            <person name="Rise C."/>
            <person name="Rogov P."/>
            <person name="Ross K."/>
            <person name="Ryan E."/>
            <person name="Settipalli S."/>
            <person name="Shea T."/>
            <person name="Sherpa N."/>
            <person name="Shi L."/>
            <person name="Shih D."/>
            <person name="Sparrow T."/>
            <person name="Spaulding J."/>
            <person name="Stalker J."/>
            <person name="Stange-Thomann N."/>
            <person name="Stavropoulos S."/>
            <person name="Stone C."/>
            <person name="Strader C."/>
            <person name="Tesfaye S."/>
            <person name="Thomson T."/>
            <person name="Thoulutsang Y."/>
            <person name="Thoulutsang D."/>
            <person name="Topham K."/>
            <person name="Topping I."/>
            <person name="Tsamla T."/>
            <person name="Vassiliev H."/>
            <person name="Vo A."/>
            <person name="Wangchuk T."/>
            <person name="Wangdi T."/>
            <person name="Weiand M."/>
            <person name="Wilkinson J."/>
            <person name="Wilson A."/>
            <person name="Yadav S."/>
            <person name="Young G."/>
            <person name="Yu Q."/>
            <person name="Zembek L."/>
            <person name="Zhong D."/>
            <person name="Zimmer A."/>
            <person name="Zwirko Z."/>
            <person name="Jaffe D.B."/>
            <person name="Alvarez P."/>
            <person name="Brockman W."/>
            <person name="Butler J."/>
            <person name="Chin C."/>
            <person name="Gnerre S."/>
            <person name="Grabherr M."/>
            <person name="Kleber M."/>
            <person name="Mauceli E."/>
            <person name="MacCallum I."/>
        </authorList>
    </citation>
    <scope>NUCLEOTIDE SEQUENCE [LARGE SCALE GENOMIC DNA]</scope>
    <source>
        <strain evidence="3">Tucson 15287-2541.00</strain>
    </source>
</reference>
<keyword evidence="3" id="KW-1185">Reference proteome</keyword>
<accession>B4K325</accession>
<proteinExistence type="predicted"/>
<protein>
    <submittedName>
        <fullName evidence="2">GH22603</fullName>
    </submittedName>
</protein>
<organism evidence="3">
    <name type="scientific">Drosophila grimshawi</name>
    <name type="common">Hawaiian fruit fly</name>
    <name type="synonym">Idiomyia grimshawi</name>
    <dbReference type="NCBI Taxonomy" id="7222"/>
    <lineage>
        <taxon>Eukaryota</taxon>
        <taxon>Metazoa</taxon>
        <taxon>Ecdysozoa</taxon>
        <taxon>Arthropoda</taxon>
        <taxon>Hexapoda</taxon>
        <taxon>Insecta</taxon>
        <taxon>Pterygota</taxon>
        <taxon>Neoptera</taxon>
        <taxon>Endopterygota</taxon>
        <taxon>Diptera</taxon>
        <taxon>Brachycera</taxon>
        <taxon>Muscomorpha</taxon>
        <taxon>Ephydroidea</taxon>
        <taxon>Drosophilidae</taxon>
        <taxon>Drosophila</taxon>
        <taxon>Hawaiian Drosophila</taxon>
    </lineage>
</organism>